<proteinExistence type="predicted"/>
<dbReference type="AlphaFoldDB" id="A0A6I3IA04"/>
<dbReference type="SUPFAM" id="SSF51658">
    <property type="entry name" value="Xylose isomerase-like"/>
    <property type="match status" value="1"/>
</dbReference>
<keyword evidence="1" id="KW-0119">Carbohydrate metabolism</keyword>
<dbReference type="PANTHER" id="PTHR12110:SF21">
    <property type="entry name" value="XYLOSE ISOMERASE-LIKE TIM BARREL DOMAIN-CONTAINING PROTEIN"/>
    <property type="match status" value="1"/>
</dbReference>
<evidence type="ECO:0000259" key="2">
    <source>
        <dbReference type="Pfam" id="PF01261"/>
    </source>
</evidence>
<dbReference type="Gene3D" id="3.20.20.150">
    <property type="entry name" value="Divalent-metal-dependent TIM barrel enzymes"/>
    <property type="match status" value="1"/>
</dbReference>
<keyword evidence="4" id="KW-1185">Reference proteome</keyword>
<name>A0A6I3IA04_9MICO</name>
<dbReference type="InterPro" id="IPR036237">
    <property type="entry name" value="Xyl_isomerase-like_sf"/>
</dbReference>
<reference evidence="3 4" key="1">
    <citation type="submission" date="2019-11" db="EMBL/GenBank/DDBJ databases">
        <title>Whole genome sequencing identifies a novel species of the genus Arsenicicoccus isolated from human blood.</title>
        <authorList>
            <person name="Jeong J.H."/>
            <person name="Kweon O.J."/>
            <person name="Kim H.R."/>
            <person name="Kim T.-H."/>
            <person name="Ha S.-M."/>
            <person name="Lee M.-K."/>
        </authorList>
    </citation>
    <scope>NUCLEOTIDE SEQUENCE [LARGE SCALE GENOMIC DNA]</scope>
    <source>
        <strain evidence="3 4">MKL-02</strain>
    </source>
</reference>
<evidence type="ECO:0000256" key="1">
    <source>
        <dbReference type="ARBA" id="ARBA00023277"/>
    </source>
</evidence>
<dbReference type="RefSeq" id="WP_154592092.1">
    <property type="nucleotide sequence ID" value="NZ_WLVL01000006.1"/>
</dbReference>
<dbReference type="InterPro" id="IPR013022">
    <property type="entry name" value="Xyl_isomerase-like_TIM-brl"/>
</dbReference>
<organism evidence="3 4">
    <name type="scientific">Arsenicicoccus cauae</name>
    <dbReference type="NCBI Taxonomy" id="2663847"/>
    <lineage>
        <taxon>Bacteria</taxon>
        <taxon>Bacillati</taxon>
        <taxon>Actinomycetota</taxon>
        <taxon>Actinomycetes</taxon>
        <taxon>Micrococcales</taxon>
        <taxon>Intrasporangiaceae</taxon>
        <taxon>Arsenicicoccus</taxon>
    </lineage>
</organism>
<gene>
    <name evidence="3" type="ORF">GGG17_01815</name>
</gene>
<dbReference type="EMBL" id="WLVL01000006">
    <property type="protein sequence ID" value="MTB70732.1"/>
    <property type="molecule type" value="Genomic_DNA"/>
</dbReference>
<protein>
    <submittedName>
        <fullName evidence="3">TIM barrel protein</fullName>
    </submittedName>
</protein>
<evidence type="ECO:0000313" key="4">
    <source>
        <dbReference type="Proteomes" id="UP000431092"/>
    </source>
</evidence>
<feature type="domain" description="Xylose isomerase-like TIM barrel" evidence="2">
    <location>
        <begin position="24"/>
        <end position="317"/>
    </location>
</feature>
<dbReference type="Proteomes" id="UP000431092">
    <property type="component" value="Unassembled WGS sequence"/>
</dbReference>
<dbReference type="PANTHER" id="PTHR12110">
    <property type="entry name" value="HYDROXYPYRUVATE ISOMERASE"/>
    <property type="match status" value="1"/>
</dbReference>
<accession>A0A6I3IA04</accession>
<sequence>MKLGAYTACLADQSVPEMLDTLRGLGLTSVEVNSGGFIPVPHLHVDGLLASASAREDYLGLYAERGMELTALNCNGNPLSPNASDGPKHDHDLRRSIELAALLGAEHVITVSGLPGAEPGATLPTWVVNAWHGQDQQILAHQWPIAVAYWREIDRFARDHDVRVALELHPRNLVFNTTTYQRLLDETGATNVGVEMDTSHLMWQQMDVPTVIRTLGDRVFFAAAKDVALFDGVRTKGVLDVDFGAVPPDAEDKVPVGYHHWCASWPDDPAWRFVAVGAGHGVDYWVEVLRALKEVDEDMVINIEHEDAAMSTMDGLRMAATTLLEAAART</sequence>
<dbReference type="InterPro" id="IPR050312">
    <property type="entry name" value="IolE/XylAMocC-like"/>
</dbReference>
<dbReference type="Pfam" id="PF01261">
    <property type="entry name" value="AP_endonuc_2"/>
    <property type="match status" value="1"/>
</dbReference>
<evidence type="ECO:0000313" key="3">
    <source>
        <dbReference type="EMBL" id="MTB70732.1"/>
    </source>
</evidence>
<comment type="caution">
    <text evidence="3">The sequence shown here is derived from an EMBL/GenBank/DDBJ whole genome shotgun (WGS) entry which is preliminary data.</text>
</comment>